<sequence length="123" mass="13845">MNDMIELFNKANQTGFDTFRKLSDINQQTFQKLVEQQLDLTTGLVDVSMKHLEQVGKAKGYQELVTLQTDLLRDCSQKMVATYKSGQEILDDARNSMSRLMDDSVKAAEETVKHVSTVAKKAA</sequence>
<feature type="domain" description="Phasin" evidence="1">
    <location>
        <begin position="8"/>
        <end position="103"/>
    </location>
</feature>
<dbReference type="Pfam" id="PF09361">
    <property type="entry name" value="Phasin_2"/>
    <property type="match status" value="1"/>
</dbReference>
<dbReference type="InterPro" id="IPR018968">
    <property type="entry name" value="Phasin"/>
</dbReference>
<dbReference type="EMBL" id="AF307334">
    <property type="protein sequence ID" value="AAG30256.1"/>
    <property type="molecule type" value="Genomic_DNA"/>
</dbReference>
<reference evidence="2" key="1">
    <citation type="journal article" date="2004" name="Biomacromolecules">
        <title>Poly(hydroxyalkanoic acid) Biosynthesis in Ectothiorhodospirashaposhnikovii: Characterization and Reactivity of a Type III PHA Synthase.</title>
        <authorList>
            <person name="Zhang S."/>
            <person name="Kolvek S."/>
            <person name="Goodwin S."/>
            <person name="Lenz R.W."/>
        </authorList>
    </citation>
    <scope>NUCLEOTIDE SEQUENCE</scope>
    <source>
        <strain evidence="2">ATCC31751</strain>
    </source>
</reference>
<accession>Q9F5Q3</accession>
<name>Q9F5Q3_ECTSH</name>
<organism evidence="2">
    <name type="scientific">Ectothiorhodospira shaposhnikovii</name>
    <name type="common">Ectothiorhodospira vacuolata</name>
    <dbReference type="NCBI Taxonomy" id="1054"/>
    <lineage>
        <taxon>Bacteria</taxon>
        <taxon>Pseudomonadati</taxon>
        <taxon>Pseudomonadota</taxon>
        <taxon>Gammaproteobacteria</taxon>
        <taxon>Chromatiales</taxon>
        <taxon>Ectothiorhodospiraceae</taxon>
        <taxon>Ectothiorhodospira</taxon>
    </lineage>
</organism>
<gene>
    <name evidence="2" type="primary">phaP</name>
</gene>
<evidence type="ECO:0000313" key="2">
    <source>
        <dbReference type="EMBL" id="AAG30256.1"/>
    </source>
</evidence>
<dbReference type="AlphaFoldDB" id="Q9F5Q3"/>
<proteinExistence type="predicted"/>
<evidence type="ECO:0000259" key="1">
    <source>
        <dbReference type="Pfam" id="PF09361"/>
    </source>
</evidence>
<protein>
    <submittedName>
        <fullName evidence="2">Phasin</fullName>
    </submittedName>
</protein>
<dbReference type="RefSeq" id="WP_238617648.1">
    <property type="nucleotide sequence ID" value="NZ_JAJMLZ010000007.1"/>
</dbReference>
<dbReference type="NCBIfam" id="TIGR01841">
    <property type="entry name" value="phasin"/>
    <property type="match status" value="1"/>
</dbReference>
<dbReference type="InterPro" id="IPR010127">
    <property type="entry name" value="Phasin_subfam-1"/>
</dbReference>